<dbReference type="KEGG" id="rsa:RSal33209_3369"/>
<dbReference type="Proteomes" id="UP000002007">
    <property type="component" value="Chromosome"/>
</dbReference>
<sequence>MTFENSGDPSYLRSAHLHRAISVLNGWPKDCRAIAFQCLASRSRVGNGAAGGNVGTLTQHGEIAVCCFGGVLDRDGERDICPSRQWAGHAGRQGRASCGAGRECW</sequence>
<accession>A9WV58</accession>
<dbReference type="AlphaFoldDB" id="A9WV58"/>
<organism evidence="1 2">
    <name type="scientific">Renibacterium salmoninarum (strain ATCC 33209 / DSM 20767 / JCM 11484 / NBRC 15589 / NCIMB 2235)</name>
    <dbReference type="NCBI Taxonomy" id="288705"/>
    <lineage>
        <taxon>Bacteria</taxon>
        <taxon>Bacillati</taxon>
        <taxon>Actinomycetota</taxon>
        <taxon>Actinomycetes</taxon>
        <taxon>Micrococcales</taxon>
        <taxon>Micrococcaceae</taxon>
        <taxon>Renibacterium</taxon>
    </lineage>
</organism>
<dbReference type="STRING" id="288705.RSal33209_3369"/>
<proteinExistence type="predicted"/>
<gene>
    <name evidence="1" type="ordered locus">RSal33209_3369</name>
</gene>
<protein>
    <submittedName>
        <fullName evidence="1">Uncharacterized protein</fullName>
    </submittedName>
</protein>
<name>A9WV58_RENSM</name>
<evidence type="ECO:0000313" key="2">
    <source>
        <dbReference type="Proteomes" id="UP000002007"/>
    </source>
</evidence>
<keyword evidence="2" id="KW-1185">Reference proteome</keyword>
<dbReference type="EMBL" id="CP000910">
    <property type="protein sequence ID" value="ABY25079.1"/>
    <property type="molecule type" value="Genomic_DNA"/>
</dbReference>
<evidence type="ECO:0000313" key="1">
    <source>
        <dbReference type="EMBL" id="ABY25079.1"/>
    </source>
</evidence>
<reference evidence="2" key="1">
    <citation type="journal article" date="2008" name="J. Bacteriol.">
        <title>Genome sequence of the fish pathogen Renibacterium salmoninarum suggests reductive evolution away from an environmental Arthrobacter ancestor.</title>
        <authorList>
            <person name="Wiens G.D."/>
            <person name="Rockey D.D."/>
            <person name="Wu Z."/>
            <person name="Chang J."/>
            <person name="Levy R."/>
            <person name="Crane S."/>
            <person name="Chen D.S."/>
            <person name="Capri G.R."/>
            <person name="Burnett J.R."/>
            <person name="Sudheesh P.S."/>
            <person name="Schipma M.J."/>
            <person name="Burd H."/>
            <person name="Bhattacharyya A."/>
            <person name="Rhodes L.D."/>
            <person name="Kaul R."/>
            <person name="Strom M.S."/>
        </authorList>
    </citation>
    <scope>NUCLEOTIDE SEQUENCE [LARGE SCALE GENOMIC DNA]</scope>
    <source>
        <strain evidence="2">ATCC 33209 / DSM 20767 / JCM 11484 / NBRC 15589 / NCIMB 2235</strain>
    </source>
</reference>
<dbReference type="HOGENOM" id="CLU_2234342_0_0_11"/>